<dbReference type="InterPro" id="IPR003593">
    <property type="entry name" value="AAA+_ATPase"/>
</dbReference>
<dbReference type="CDD" id="cd02028">
    <property type="entry name" value="UMPK_like"/>
    <property type="match status" value="2"/>
</dbReference>
<dbReference type="Gene3D" id="2.40.320.10">
    <property type="entry name" value="Hypothetical Protein Pfu-838710-001"/>
    <property type="match status" value="1"/>
</dbReference>
<gene>
    <name evidence="3" type="ORF">CYMTET_9594</name>
</gene>
<feature type="transmembrane region" description="Helical" evidence="1">
    <location>
        <begin position="1048"/>
        <end position="1070"/>
    </location>
</feature>
<reference evidence="3 4" key="1">
    <citation type="journal article" date="2015" name="Genome Biol. Evol.">
        <title>Comparative Genomics of a Bacterivorous Green Alga Reveals Evolutionary Causalities and Consequences of Phago-Mixotrophic Mode of Nutrition.</title>
        <authorList>
            <person name="Burns J.A."/>
            <person name="Paasch A."/>
            <person name="Narechania A."/>
            <person name="Kim E."/>
        </authorList>
    </citation>
    <scope>NUCLEOTIDE SEQUENCE [LARGE SCALE GENOMIC DNA]</scope>
    <source>
        <strain evidence="3 4">PLY_AMNH</strain>
    </source>
</reference>
<dbReference type="SUPFAM" id="SSF55154">
    <property type="entry name" value="CYTH-like phosphatases"/>
    <property type="match status" value="2"/>
</dbReference>
<dbReference type="GO" id="GO:0005524">
    <property type="term" value="F:ATP binding"/>
    <property type="evidence" value="ECO:0007669"/>
    <property type="project" value="InterPro"/>
</dbReference>
<dbReference type="GO" id="GO:0016301">
    <property type="term" value="F:kinase activity"/>
    <property type="evidence" value="ECO:0007669"/>
    <property type="project" value="InterPro"/>
</dbReference>
<dbReference type="Pfam" id="PF00485">
    <property type="entry name" value="PRK"/>
    <property type="match status" value="2"/>
</dbReference>
<dbReference type="SUPFAM" id="SSF52540">
    <property type="entry name" value="P-loop containing nucleoside triphosphate hydrolases"/>
    <property type="match status" value="2"/>
</dbReference>
<dbReference type="SMART" id="SM00382">
    <property type="entry name" value="AAA"/>
    <property type="match status" value="2"/>
</dbReference>
<evidence type="ECO:0000313" key="4">
    <source>
        <dbReference type="Proteomes" id="UP001190700"/>
    </source>
</evidence>
<evidence type="ECO:0000313" key="3">
    <source>
        <dbReference type="EMBL" id="KAK3282682.1"/>
    </source>
</evidence>
<sequence length="1082" mass="118009">MQDLASRVRQIESWLPLRRSATFSSSAPKAEQEHTVVGLPMESEPSWEELEFHLVARPELDECEHLRELLHIVPGLTKNTFSMLPVEIDLSIDQGYYMLVMAIQNLRESRARADNELPIVVGIGGPPGSGKSSLAHKVASVVGGMVLPMENYFDPSKLTEDNFESFLTVDSPLLVENLRGITGCKDISIPQFDRQKKQQCGFRALRAADSSIVLLEGTYALHPELRPYLDICVSVVGGVQFNLVKRVLRDMQRSGAGLPEGASEAAVLNTIFPMYQQQIEPTLRAAQLRITNQFNHLASLRDHALHDPLYVLRSRPGTCLDAAFRTHLERALSYVSTERFVDTHVRPMGSGDQRLQDWLRIRQCGGRYSITFRECIVEGEMLITPRVTFETGPQMLKGLLELGYEVALVTHRTSETYDDGHVSLSIDSVEELGETCVQVKSATREAACQVGSALGLSGTYVAKTTLQLCLEKAAHELGPEEAGFGAVQGEVGVSATQLAGSMASLKSSSSEASIEVANQEPGATVLTLVPLVSAAEGALAQTQKSVTEAPGDAAEVAAECSDAAAIAAAPHERCQSPALLPASNTTGGVRLQLAPVAQEVGYDTGLLMAVRRVQKLREIHALDSPGLPVVVGIGGPSGSGKSTFARKVAELMECTVVALDNYTDSNRVKNDVFDDPENLDWEALLTAVRQLRRGEDVELPLFDIQQRRHTGFQKVVQSDGAGPRVIVLEGTYALHPRLQGYLDLRVAVVGGVHFSLSKRVQRDVADGTGEQISMERIVDTIFPMFRRHIQPGLSTAHLHIRNDFDPLSALSCNPLYMLKSTRAPTPAAVAAALGLDGKESLGQASAQRDIFLSPPGSAEGDGESALEGGARDMVRVRQCGGRYMVLFRQTLHDGDLIVQPEVNFDVSRSTLAGLLCMGYCIRTVVESTARIFTSQQHKHLQVSLDTIDALSKTFVVLRSTDKRAVMNVASMLNLEGTFTTKTFIDLVNESSETLEHTEHAVGRALEGLQELLRTLPARVSRMRGRYEAAETAAVQTELAVMRSEMRVMRRYGCVVGLMAAATLVSQVFLLRRLSALQRLHTH</sequence>
<comment type="caution">
    <text evidence="3">The sequence shown here is derived from an EMBL/GenBank/DDBJ whole genome shotgun (WGS) entry which is preliminary data.</text>
</comment>
<keyword evidence="1" id="KW-0472">Membrane</keyword>
<name>A0AAE0GR05_9CHLO</name>
<accession>A0AAE0GR05</accession>
<evidence type="ECO:0000259" key="2">
    <source>
        <dbReference type="SMART" id="SM00382"/>
    </source>
</evidence>
<dbReference type="InterPro" id="IPR006083">
    <property type="entry name" value="PRK/URK"/>
</dbReference>
<keyword evidence="4" id="KW-1185">Reference proteome</keyword>
<dbReference type="Gene3D" id="3.40.50.300">
    <property type="entry name" value="P-loop containing nucleotide triphosphate hydrolases"/>
    <property type="match status" value="2"/>
</dbReference>
<feature type="domain" description="AAA+ ATPase" evidence="2">
    <location>
        <begin position="117"/>
        <end position="264"/>
    </location>
</feature>
<dbReference type="Proteomes" id="UP001190700">
    <property type="component" value="Unassembled WGS sequence"/>
</dbReference>
<dbReference type="InterPro" id="IPR027417">
    <property type="entry name" value="P-loop_NTPase"/>
</dbReference>
<feature type="domain" description="AAA+ ATPase" evidence="2">
    <location>
        <begin position="627"/>
        <end position="795"/>
    </location>
</feature>
<keyword evidence="1" id="KW-0812">Transmembrane</keyword>
<evidence type="ECO:0000256" key="1">
    <source>
        <dbReference type="SAM" id="Phobius"/>
    </source>
</evidence>
<dbReference type="EMBL" id="LGRX02003198">
    <property type="protein sequence ID" value="KAK3282682.1"/>
    <property type="molecule type" value="Genomic_DNA"/>
</dbReference>
<dbReference type="InterPro" id="IPR033469">
    <property type="entry name" value="CYTH-like_dom_sf"/>
</dbReference>
<dbReference type="PANTHER" id="PTHR10285">
    <property type="entry name" value="URIDINE KINASE"/>
    <property type="match status" value="1"/>
</dbReference>
<dbReference type="AlphaFoldDB" id="A0AAE0GR05"/>
<proteinExistence type="predicted"/>
<protein>
    <recommendedName>
        <fullName evidence="2">AAA+ ATPase domain-containing protein</fullName>
    </recommendedName>
</protein>
<organism evidence="3 4">
    <name type="scientific">Cymbomonas tetramitiformis</name>
    <dbReference type="NCBI Taxonomy" id="36881"/>
    <lineage>
        <taxon>Eukaryota</taxon>
        <taxon>Viridiplantae</taxon>
        <taxon>Chlorophyta</taxon>
        <taxon>Pyramimonadophyceae</taxon>
        <taxon>Pyramimonadales</taxon>
        <taxon>Pyramimonadaceae</taxon>
        <taxon>Cymbomonas</taxon>
    </lineage>
</organism>
<keyword evidence="1" id="KW-1133">Transmembrane helix</keyword>